<dbReference type="AlphaFoldDB" id="A0A6F8YCM5"/>
<keyword evidence="3" id="KW-1185">Reference proteome</keyword>
<feature type="compositionally biased region" description="Basic residues" evidence="1">
    <location>
        <begin position="63"/>
        <end position="83"/>
    </location>
</feature>
<organism evidence="2 3">
    <name type="scientific">Phytohabitans suffuscus</name>
    <dbReference type="NCBI Taxonomy" id="624315"/>
    <lineage>
        <taxon>Bacteria</taxon>
        <taxon>Bacillati</taxon>
        <taxon>Actinomycetota</taxon>
        <taxon>Actinomycetes</taxon>
        <taxon>Micromonosporales</taxon>
        <taxon>Micromonosporaceae</taxon>
    </lineage>
</organism>
<accession>A0A6F8YCM5</accession>
<dbReference type="EMBL" id="AP022871">
    <property type="protein sequence ID" value="BCB83728.1"/>
    <property type="molecule type" value="Genomic_DNA"/>
</dbReference>
<dbReference type="Proteomes" id="UP000503011">
    <property type="component" value="Chromosome"/>
</dbReference>
<dbReference type="KEGG" id="psuu:Psuf_010410"/>
<feature type="region of interest" description="Disordered" evidence="1">
    <location>
        <begin position="22"/>
        <end position="41"/>
    </location>
</feature>
<evidence type="ECO:0000256" key="1">
    <source>
        <dbReference type="SAM" id="MobiDB-lite"/>
    </source>
</evidence>
<sequence>MRRGQPIDLPERDGLVRAAVERGERDPRARACQAGEPAHRQPYHHRIAGQREISQAALVAAMHPRRGRAAARTHRAHTHRPRLEHHAIDGSPHPLHHDATQVRQQNIKTGKIAPRSAITVHKGQGADALAHRRVAGGTLTRRLPQFRA</sequence>
<protein>
    <submittedName>
        <fullName evidence="2">Uncharacterized protein</fullName>
    </submittedName>
</protein>
<reference evidence="2 3" key="1">
    <citation type="submission" date="2020-03" db="EMBL/GenBank/DDBJ databases">
        <title>Whole genome shotgun sequence of Phytohabitans suffuscus NBRC 105367.</title>
        <authorList>
            <person name="Komaki H."/>
            <person name="Tamura T."/>
        </authorList>
    </citation>
    <scope>NUCLEOTIDE SEQUENCE [LARGE SCALE GENOMIC DNA]</scope>
    <source>
        <strain evidence="2 3">NBRC 105367</strain>
    </source>
</reference>
<evidence type="ECO:0000313" key="2">
    <source>
        <dbReference type="EMBL" id="BCB83728.1"/>
    </source>
</evidence>
<proteinExistence type="predicted"/>
<name>A0A6F8YCM5_9ACTN</name>
<feature type="region of interest" description="Disordered" evidence="1">
    <location>
        <begin position="62"/>
        <end position="97"/>
    </location>
</feature>
<reference evidence="2 3" key="2">
    <citation type="submission" date="2020-03" db="EMBL/GenBank/DDBJ databases">
        <authorList>
            <person name="Ichikawa N."/>
            <person name="Kimura A."/>
            <person name="Kitahashi Y."/>
            <person name="Uohara A."/>
        </authorList>
    </citation>
    <scope>NUCLEOTIDE SEQUENCE [LARGE SCALE GENOMIC DNA]</scope>
    <source>
        <strain evidence="2 3">NBRC 105367</strain>
    </source>
</reference>
<evidence type="ECO:0000313" key="3">
    <source>
        <dbReference type="Proteomes" id="UP000503011"/>
    </source>
</evidence>
<gene>
    <name evidence="2" type="ORF">Psuf_010410</name>
</gene>